<dbReference type="InterPro" id="IPR041496">
    <property type="entry name" value="YitH/HolE_GNAT"/>
</dbReference>
<dbReference type="PANTHER" id="PTHR47237:SF1">
    <property type="entry name" value="SLL0310 PROTEIN"/>
    <property type="match status" value="1"/>
</dbReference>
<keyword evidence="2" id="KW-1185">Reference proteome</keyword>
<feature type="domain" description="YitH/HolE acetyltransferase (GNAT)" evidence="1">
    <location>
        <begin position="176"/>
        <end position="294"/>
    </location>
</feature>
<sequence>MADRLSLRYVESEQDIIELEKLAKKAHFDIGIHDRTLHWRYTPKTHVLMLDKETKEIVGYVTANYINYNIFMRAHVFIEKAYRTKHTLLDLTPIIDKTMMPKEPDANIAHNCNGITLKATIRPEIGYIISEKLLSYEGNIDHSNLRRFNKPIDGVTVRLLSGDGDLTQLLAYDKAMHNLADREAFMRQWCTNDGVHATTAIALSSSGVCVGFASLRRAINLIEPAYAESEAIGISLLSTVLLTLPENDIAQITYPASQGAVVAFCTAQGWSSCMTEHRVYNKRNIVLPWSKIFATHDFFLL</sequence>
<dbReference type="Proteomes" id="UP000887566">
    <property type="component" value="Unplaced"/>
</dbReference>
<dbReference type="AlphaFoldDB" id="A0A914UXH4"/>
<dbReference type="InterPro" id="IPR052729">
    <property type="entry name" value="Acyl/Acetyltrans_Enzymes"/>
</dbReference>
<dbReference type="WBParaSite" id="PSAMB.scaffold1340size48625.g12514.t1">
    <property type="protein sequence ID" value="PSAMB.scaffold1340size48625.g12514.t1"/>
    <property type="gene ID" value="PSAMB.scaffold1340size48625.g12514"/>
</dbReference>
<dbReference type="Gene3D" id="3.40.630.90">
    <property type="match status" value="1"/>
</dbReference>
<accession>A0A914UXH4</accession>
<name>A0A914UXH4_9BILA</name>
<proteinExistence type="predicted"/>
<organism evidence="2 3">
    <name type="scientific">Plectus sambesii</name>
    <dbReference type="NCBI Taxonomy" id="2011161"/>
    <lineage>
        <taxon>Eukaryota</taxon>
        <taxon>Metazoa</taxon>
        <taxon>Ecdysozoa</taxon>
        <taxon>Nematoda</taxon>
        <taxon>Chromadorea</taxon>
        <taxon>Plectida</taxon>
        <taxon>Plectina</taxon>
        <taxon>Plectoidea</taxon>
        <taxon>Plectidae</taxon>
        <taxon>Plectus</taxon>
    </lineage>
</organism>
<dbReference type="Pfam" id="PF18014">
    <property type="entry name" value="Acetyltransf_18"/>
    <property type="match status" value="1"/>
</dbReference>
<evidence type="ECO:0000313" key="2">
    <source>
        <dbReference type="Proteomes" id="UP000887566"/>
    </source>
</evidence>
<reference evidence="3" key="1">
    <citation type="submission" date="2022-11" db="UniProtKB">
        <authorList>
            <consortium name="WormBaseParasite"/>
        </authorList>
    </citation>
    <scope>IDENTIFICATION</scope>
</reference>
<dbReference type="PANTHER" id="PTHR47237">
    <property type="entry name" value="SLL0310 PROTEIN"/>
    <property type="match status" value="1"/>
</dbReference>
<evidence type="ECO:0000313" key="3">
    <source>
        <dbReference type="WBParaSite" id="PSAMB.scaffold1340size48625.g12514.t1"/>
    </source>
</evidence>
<protein>
    <submittedName>
        <fullName evidence="3">YitH acetyltransferase (GNAT) domain-containing protein</fullName>
    </submittedName>
</protein>
<evidence type="ECO:0000259" key="1">
    <source>
        <dbReference type="Pfam" id="PF18014"/>
    </source>
</evidence>